<dbReference type="SUPFAM" id="SSF51735">
    <property type="entry name" value="NAD(P)-binding Rossmann-fold domains"/>
    <property type="match status" value="1"/>
</dbReference>
<dbReference type="InterPro" id="IPR006097">
    <property type="entry name" value="Glu/Leu/Phe/Val/Trp_DH_dimer"/>
</dbReference>
<sequence>MKELLNKFENKDPEIVFNWKDSETEAEGWVVINSLRGGAAGGGTRMRKGLDMNEVLSLAKTMEIKFTVSGPPIGGAKSGINFDPKDPRKKEVLERWYKVVSPLLKSYYGTGGDLNVDETHEVIPITEESGVWHPQEGVFNGFFKPTEADKINRIGQLRQGVIKVIENTEFSPDVSKKYKVADMITGFGVAEAVRHYYDIYGGSVKGKRAVVQGFGNVGAAAAFYLSQMGAKIVGIIDIVGGLINEEGFTFNDISHFFLAKKGNTLVADNLIPFEEINKRIWSLQTEIFAPCAASRLITIHQIDEMIDSGLEVISCGANVPFADKEIFFGPIMEHTDYKVSLIPDFISNCGMARVFAYFMERKVLMTDEAIFNDTSQTIKRALKKVYNKNKSKTEISATAFEIALNELI</sequence>
<dbReference type="Proteomes" id="UP000251545">
    <property type="component" value="Unassembled WGS sequence"/>
</dbReference>
<dbReference type="EMBL" id="PVEO01000007">
    <property type="protein sequence ID" value="PQV47223.1"/>
    <property type="molecule type" value="Genomic_DNA"/>
</dbReference>
<evidence type="ECO:0000313" key="6">
    <source>
        <dbReference type="Proteomes" id="UP000251545"/>
    </source>
</evidence>
<dbReference type="RefSeq" id="WP_105474282.1">
    <property type="nucleotide sequence ID" value="NZ_PVEO01000007.1"/>
</dbReference>
<comment type="similarity">
    <text evidence="1 3">Belongs to the Glu/Leu/Phe/Val dehydrogenases family.</text>
</comment>
<dbReference type="PANTHER" id="PTHR11606:SF13">
    <property type="entry name" value="GLUTAMATE DEHYDROGENASE 1, MITOCHONDRIAL"/>
    <property type="match status" value="1"/>
</dbReference>
<evidence type="ECO:0000259" key="4">
    <source>
        <dbReference type="SMART" id="SM00839"/>
    </source>
</evidence>
<dbReference type="GO" id="GO:0004352">
    <property type="term" value="F:glutamate dehydrogenase (NAD+) activity"/>
    <property type="evidence" value="ECO:0007669"/>
    <property type="project" value="TreeGrafter"/>
</dbReference>
<proteinExistence type="inferred from homology"/>
<name>A0A362WYM7_9FLAO</name>
<evidence type="ECO:0000313" key="5">
    <source>
        <dbReference type="EMBL" id="PQV47223.1"/>
    </source>
</evidence>
<dbReference type="AlphaFoldDB" id="A0A362WYM7"/>
<dbReference type="Gene3D" id="3.40.50.10860">
    <property type="entry name" value="Leucine Dehydrogenase, chain A, domain 1"/>
    <property type="match status" value="1"/>
</dbReference>
<dbReference type="GO" id="GO:0006538">
    <property type="term" value="P:L-glutamate catabolic process"/>
    <property type="evidence" value="ECO:0007669"/>
    <property type="project" value="TreeGrafter"/>
</dbReference>
<dbReference type="InterPro" id="IPR006095">
    <property type="entry name" value="Glu/Leu/Phe/Val/Trp_DH"/>
</dbReference>
<dbReference type="InterPro" id="IPR036291">
    <property type="entry name" value="NAD(P)-bd_dom_sf"/>
</dbReference>
<evidence type="ECO:0000256" key="1">
    <source>
        <dbReference type="ARBA" id="ARBA00006382"/>
    </source>
</evidence>
<dbReference type="Pfam" id="PF00208">
    <property type="entry name" value="ELFV_dehydrog"/>
    <property type="match status" value="1"/>
</dbReference>
<dbReference type="Gene3D" id="3.40.50.720">
    <property type="entry name" value="NAD(P)-binding Rossmann-like Domain"/>
    <property type="match status" value="1"/>
</dbReference>
<comment type="caution">
    <text evidence="5">The sequence shown here is derived from an EMBL/GenBank/DDBJ whole genome shotgun (WGS) entry which is preliminary data.</text>
</comment>
<gene>
    <name evidence="5" type="ORF">CLV33_1074</name>
</gene>
<accession>A0A362WYM7</accession>
<reference evidence="5 6" key="1">
    <citation type="submission" date="2018-02" db="EMBL/GenBank/DDBJ databases">
        <title>Genomic Encyclopedia of Archaeal and Bacterial Type Strains, Phase II (KMG-II): from individual species to whole genera.</title>
        <authorList>
            <person name="Goeker M."/>
        </authorList>
    </citation>
    <scope>NUCLEOTIDE SEQUENCE [LARGE SCALE GENOMIC DNA]</scope>
    <source>
        <strain evidence="5 6">DSM 21165</strain>
    </source>
</reference>
<dbReference type="PRINTS" id="PR00082">
    <property type="entry name" value="GLFDHDRGNASE"/>
</dbReference>
<feature type="domain" description="Glutamate/phenylalanine/leucine/valine/L-tryptophan dehydrogenase C-terminal" evidence="4">
    <location>
        <begin position="181"/>
        <end position="407"/>
    </location>
</feature>
<keyword evidence="2 3" id="KW-0560">Oxidoreductase</keyword>
<dbReference type="InterPro" id="IPR006096">
    <property type="entry name" value="Glu/Leu/Phe/Val/Trp_DH_C"/>
</dbReference>
<dbReference type="Pfam" id="PF02812">
    <property type="entry name" value="ELFV_dehydrog_N"/>
    <property type="match status" value="1"/>
</dbReference>
<evidence type="ECO:0000256" key="2">
    <source>
        <dbReference type="ARBA" id="ARBA00023002"/>
    </source>
</evidence>
<dbReference type="PANTHER" id="PTHR11606">
    <property type="entry name" value="GLUTAMATE DEHYDROGENASE"/>
    <property type="match status" value="1"/>
</dbReference>
<dbReference type="SUPFAM" id="SSF53223">
    <property type="entry name" value="Aminoacid dehydrogenase-like, N-terminal domain"/>
    <property type="match status" value="1"/>
</dbReference>
<protein>
    <submittedName>
        <fullName evidence="5">Glutamate dehydrogenase/leucine dehydrogenase</fullName>
    </submittedName>
</protein>
<dbReference type="SMART" id="SM00839">
    <property type="entry name" value="ELFV_dehydrog"/>
    <property type="match status" value="1"/>
</dbReference>
<dbReference type="InterPro" id="IPR046346">
    <property type="entry name" value="Aminoacid_DH-like_N_sf"/>
</dbReference>
<organism evidence="5 6">
    <name type="scientific">Jejuia pallidilutea</name>
    <dbReference type="NCBI Taxonomy" id="504487"/>
    <lineage>
        <taxon>Bacteria</taxon>
        <taxon>Pseudomonadati</taxon>
        <taxon>Bacteroidota</taxon>
        <taxon>Flavobacteriia</taxon>
        <taxon>Flavobacteriales</taxon>
        <taxon>Flavobacteriaceae</taxon>
        <taxon>Jejuia</taxon>
    </lineage>
</organism>
<evidence type="ECO:0000256" key="3">
    <source>
        <dbReference type="RuleBase" id="RU004417"/>
    </source>
</evidence>